<evidence type="ECO:0000313" key="2">
    <source>
        <dbReference type="Proteomes" id="UP000190637"/>
    </source>
</evidence>
<dbReference type="RefSeq" id="WP_078759492.1">
    <property type="nucleotide sequence ID" value="NZ_FUWS01000001.1"/>
</dbReference>
<proteinExistence type="predicted"/>
<evidence type="ECO:0000313" key="1">
    <source>
        <dbReference type="EMBL" id="SJZ34754.1"/>
    </source>
</evidence>
<keyword evidence="2" id="KW-1185">Reference proteome</keyword>
<name>A0A1T4JXA4_9ACTN</name>
<reference evidence="1 2" key="1">
    <citation type="submission" date="2017-02" db="EMBL/GenBank/DDBJ databases">
        <authorList>
            <person name="Peterson S.W."/>
        </authorList>
    </citation>
    <scope>NUCLEOTIDE SEQUENCE [LARGE SCALE GENOMIC DNA]</scope>
    <source>
        <strain evidence="1 2">DSM 45154</strain>
    </source>
</reference>
<protein>
    <submittedName>
        <fullName evidence="1">Uncharacterized protein</fullName>
    </submittedName>
</protein>
<sequence length="112" mass="11924">MTEQVAGSLPGPLAPDSQIRLPLATADRLRQSLDGVLAALAYAVSACGGRDILDRRRLIELARDVEELTIAIEDAGGCAADRSRSRALYHLIASAVDGGRIAHHDAYARHLP</sequence>
<accession>A0A1T4JXA4</accession>
<organism evidence="1 2">
    <name type="scientific">Marinactinospora thermotolerans DSM 45154</name>
    <dbReference type="NCBI Taxonomy" id="1122192"/>
    <lineage>
        <taxon>Bacteria</taxon>
        <taxon>Bacillati</taxon>
        <taxon>Actinomycetota</taxon>
        <taxon>Actinomycetes</taxon>
        <taxon>Streptosporangiales</taxon>
        <taxon>Nocardiopsidaceae</taxon>
        <taxon>Marinactinospora</taxon>
    </lineage>
</organism>
<gene>
    <name evidence="1" type="ORF">SAMN02745673_00034</name>
</gene>
<dbReference type="EMBL" id="FUWS01000001">
    <property type="protein sequence ID" value="SJZ34754.1"/>
    <property type="molecule type" value="Genomic_DNA"/>
</dbReference>
<dbReference type="AlphaFoldDB" id="A0A1T4JXA4"/>
<dbReference type="Proteomes" id="UP000190637">
    <property type="component" value="Unassembled WGS sequence"/>
</dbReference>